<organism evidence="1 2">
    <name type="scientific">Ginsengibacter hankyongi</name>
    <dbReference type="NCBI Taxonomy" id="2607284"/>
    <lineage>
        <taxon>Bacteria</taxon>
        <taxon>Pseudomonadati</taxon>
        <taxon>Bacteroidota</taxon>
        <taxon>Chitinophagia</taxon>
        <taxon>Chitinophagales</taxon>
        <taxon>Chitinophagaceae</taxon>
        <taxon>Ginsengibacter</taxon>
    </lineage>
</organism>
<accession>A0A5J5IL78</accession>
<dbReference type="Pfam" id="PF19781">
    <property type="entry name" value="DUF6266"/>
    <property type="match status" value="1"/>
</dbReference>
<comment type="caution">
    <text evidence="1">The sequence shown here is derived from an EMBL/GenBank/DDBJ whole genome shotgun (WGS) entry which is preliminary data.</text>
</comment>
<dbReference type="Proteomes" id="UP000326903">
    <property type="component" value="Unassembled WGS sequence"/>
</dbReference>
<sequence length="97" mass="9986">MTAIAIVIAGSKCELTWSWSDGGSSDTSPTDQVILAAYCPEMRMAIFTTSGGDRSALTASLNAVTFAGKLVETYIGAISADGRNVATSIFTGEVTVS</sequence>
<reference evidence="1 2" key="1">
    <citation type="submission" date="2019-09" db="EMBL/GenBank/DDBJ databases">
        <title>Draft genome sequence of Ginsengibacter sp. BR5-29.</title>
        <authorList>
            <person name="Im W.-T."/>
        </authorList>
    </citation>
    <scope>NUCLEOTIDE SEQUENCE [LARGE SCALE GENOMIC DNA]</scope>
    <source>
        <strain evidence="1 2">BR5-29</strain>
    </source>
</reference>
<dbReference type="RefSeq" id="WP_150412915.1">
    <property type="nucleotide sequence ID" value="NZ_VYQF01000001.1"/>
</dbReference>
<protein>
    <submittedName>
        <fullName evidence="1">Uncharacterized protein</fullName>
    </submittedName>
</protein>
<keyword evidence="2" id="KW-1185">Reference proteome</keyword>
<dbReference type="InterPro" id="IPR046233">
    <property type="entry name" value="DUF6266"/>
</dbReference>
<evidence type="ECO:0000313" key="1">
    <source>
        <dbReference type="EMBL" id="KAA9040827.1"/>
    </source>
</evidence>
<dbReference type="EMBL" id="VYQF01000001">
    <property type="protein sequence ID" value="KAA9040827.1"/>
    <property type="molecule type" value="Genomic_DNA"/>
</dbReference>
<name>A0A5J5IL78_9BACT</name>
<proteinExistence type="predicted"/>
<evidence type="ECO:0000313" key="2">
    <source>
        <dbReference type="Proteomes" id="UP000326903"/>
    </source>
</evidence>
<gene>
    <name evidence="1" type="ORF">FW778_01950</name>
</gene>
<dbReference type="AlphaFoldDB" id="A0A5J5IL78"/>